<reference evidence="1 2" key="1">
    <citation type="submission" date="2024-10" db="EMBL/GenBank/DDBJ databases">
        <title>The Natural Products Discovery Center: Release of the First 8490 Sequenced Strains for Exploring Actinobacteria Biosynthetic Diversity.</title>
        <authorList>
            <person name="Kalkreuter E."/>
            <person name="Kautsar S.A."/>
            <person name="Yang D."/>
            <person name="Bader C.D."/>
            <person name="Teijaro C.N."/>
            <person name="Fluegel L."/>
            <person name="Davis C.M."/>
            <person name="Simpson J.R."/>
            <person name="Lauterbach L."/>
            <person name="Steele A.D."/>
            <person name="Gui C."/>
            <person name="Meng S."/>
            <person name="Li G."/>
            <person name="Viehrig K."/>
            <person name="Ye F."/>
            <person name="Su P."/>
            <person name="Kiefer A.F."/>
            <person name="Nichols A."/>
            <person name="Cepeda A.J."/>
            <person name="Yan W."/>
            <person name="Fan B."/>
            <person name="Jiang Y."/>
            <person name="Adhikari A."/>
            <person name="Zheng C.-J."/>
            <person name="Schuster L."/>
            <person name="Cowan T.M."/>
            <person name="Smanski M.J."/>
            <person name="Chevrette M.G."/>
            <person name="De Carvalho L.P.S."/>
            <person name="Shen B."/>
        </authorList>
    </citation>
    <scope>NUCLEOTIDE SEQUENCE [LARGE SCALE GENOMIC DNA]</scope>
    <source>
        <strain evidence="1 2">NPDC053399</strain>
    </source>
</reference>
<dbReference type="Proteomes" id="UP001614394">
    <property type="component" value="Unassembled WGS sequence"/>
</dbReference>
<accession>A0ABW8CH48</accession>
<name>A0ABW8CH48_9ACTN</name>
<sequence length="283" mass="30330">MTGSSDGGDAKPIVSSDANWTAPPCWYEPFYSPDELEKYLQGMYDDAAKKNAGTVSTYYNFEMSEMSALKYHRGDDGKWWGLVQNRHLPPGQVGNCTLIQPWLWVGPATPPPPGTVITTKMLSEIAYGATKLPSRKVTLSPAALNQKVNLATYVKFDDPVNPVWVTAQLQAANIAATVVAVPSALHIDAGTSYADPQSCNYTFTKSGATYQVNSSSAACNITYRKATTGGAPYTFKAQITWTVTWTPTATPQPGAGTGLPDGYSTSEQAVAVQEIEAVVKPTS</sequence>
<evidence type="ECO:0000313" key="1">
    <source>
        <dbReference type="EMBL" id="MFI9104716.1"/>
    </source>
</evidence>
<protein>
    <submittedName>
        <fullName evidence="1">Uncharacterized protein</fullName>
    </submittedName>
</protein>
<dbReference type="EMBL" id="JBITYG010000010">
    <property type="protein sequence ID" value="MFI9104716.1"/>
    <property type="molecule type" value="Genomic_DNA"/>
</dbReference>
<evidence type="ECO:0000313" key="2">
    <source>
        <dbReference type="Proteomes" id="UP001614394"/>
    </source>
</evidence>
<dbReference type="RefSeq" id="WP_399655324.1">
    <property type="nucleotide sequence ID" value="NZ_JBITYG010000010.1"/>
</dbReference>
<gene>
    <name evidence="1" type="ORF">ACIGXA_29805</name>
</gene>
<comment type="caution">
    <text evidence="1">The sequence shown here is derived from an EMBL/GenBank/DDBJ whole genome shotgun (WGS) entry which is preliminary data.</text>
</comment>
<proteinExistence type="predicted"/>
<keyword evidence="2" id="KW-1185">Reference proteome</keyword>
<organism evidence="1 2">
    <name type="scientific">Streptomyces fildesensis</name>
    <dbReference type="NCBI Taxonomy" id="375757"/>
    <lineage>
        <taxon>Bacteria</taxon>
        <taxon>Bacillati</taxon>
        <taxon>Actinomycetota</taxon>
        <taxon>Actinomycetes</taxon>
        <taxon>Kitasatosporales</taxon>
        <taxon>Streptomycetaceae</taxon>
        <taxon>Streptomyces</taxon>
    </lineage>
</organism>